<dbReference type="Gene3D" id="3.40.50.720">
    <property type="entry name" value="NAD(P)-binding Rossmann-like Domain"/>
    <property type="match status" value="1"/>
</dbReference>
<dbReference type="PRINTS" id="PR00081">
    <property type="entry name" value="GDHRDH"/>
</dbReference>
<accession>A0ABQ7FVY7</accession>
<dbReference type="Pfam" id="PF00106">
    <property type="entry name" value="adh_short"/>
    <property type="match status" value="1"/>
</dbReference>
<evidence type="ECO:0000256" key="1">
    <source>
        <dbReference type="ARBA" id="ARBA00006484"/>
    </source>
</evidence>
<sequence length="382" mass="40833">MMQMDMQRFAQSTVQPLKGVPRAALPQALPRFAHRLSRNQQPVNERASVVVRVEAPEKPATSTEEGKSAAVASAPQPQPTAGANIVYKSWEGEPQGKITGPTVVITGGSQGVGRALACQSAKAGYNVIIASRSPATLEEAGKAAFNSNTGAKKPAVLAVSVDITSESAVKGLATTAGELFDDISVLYNNAGVCATGLVEDTPIDATRYMMEINFIGHMVMTQQMLPYLKESAMRAKTRQGAPGQNVPMPAIVFVNSFAARIPLKNMSIYTASKYALVGFTDVLRDELRSSGIFVGTVNPGVIKSNFLERAQWYGKQGDFARDTMSGAWEQAGFVLQTPEEVANEAFNCAKNQTLTEINVGPAFNGMVQTYRMTGFNPFALAP</sequence>
<keyword evidence="2" id="KW-0560">Oxidoreductase</keyword>
<proteinExistence type="inferred from homology"/>
<protein>
    <submittedName>
        <fullName evidence="6">Uncharacterized protein</fullName>
    </submittedName>
</protein>
<dbReference type="SUPFAM" id="SSF51735">
    <property type="entry name" value="NAD(P)-binding Rossmann-fold domains"/>
    <property type="match status" value="1"/>
</dbReference>
<dbReference type="InterPro" id="IPR020904">
    <property type="entry name" value="Sc_DH/Rdtase_CS"/>
</dbReference>
<dbReference type="PROSITE" id="PS00061">
    <property type="entry name" value="ADH_SHORT"/>
    <property type="match status" value="1"/>
</dbReference>
<dbReference type="Proteomes" id="UP000815325">
    <property type="component" value="Unassembled WGS sequence"/>
</dbReference>
<feature type="region of interest" description="Disordered" evidence="5">
    <location>
        <begin position="56"/>
        <end position="78"/>
    </location>
</feature>
<name>A0ABQ7FVY7_DUNSA</name>
<dbReference type="InterPro" id="IPR036291">
    <property type="entry name" value="NAD(P)-bd_dom_sf"/>
</dbReference>
<organism evidence="6 7">
    <name type="scientific">Dunaliella salina</name>
    <name type="common">Green alga</name>
    <name type="synonym">Protococcus salinus</name>
    <dbReference type="NCBI Taxonomy" id="3046"/>
    <lineage>
        <taxon>Eukaryota</taxon>
        <taxon>Viridiplantae</taxon>
        <taxon>Chlorophyta</taxon>
        <taxon>core chlorophytes</taxon>
        <taxon>Chlorophyceae</taxon>
        <taxon>CS clade</taxon>
        <taxon>Chlamydomonadales</taxon>
        <taxon>Dunaliellaceae</taxon>
        <taxon>Dunaliella</taxon>
    </lineage>
</organism>
<evidence type="ECO:0000256" key="5">
    <source>
        <dbReference type="SAM" id="MobiDB-lite"/>
    </source>
</evidence>
<evidence type="ECO:0000256" key="3">
    <source>
        <dbReference type="ARBA" id="ARBA00037096"/>
    </source>
</evidence>
<dbReference type="PANTHER" id="PTHR44196:SF1">
    <property type="entry name" value="DEHYDROGENASE_REDUCTASE SDR FAMILY MEMBER 7B"/>
    <property type="match status" value="1"/>
</dbReference>
<comment type="similarity">
    <text evidence="1 4">Belongs to the short-chain dehydrogenases/reductases (SDR) family.</text>
</comment>
<dbReference type="PRINTS" id="PR00080">
    <property type="entry name" value="SDRFAMILY"/>
</dbReference>
<reference evidence="6" key="1">
    <citation type="submission" date="2017-08" db="EMBL/GenBank/DDBJ databases">
        <authorList>
            <person name="Polle J.E."/>
            <person name="Barry K."/>
            <person name="Cushman J."/>
            <person name="Schmutz J."/>
            <person name="Tran D."/>
            <person name="Hathwaick L.T."/>
            <person name="Yim W.C."/>
            <person name="Jenkins J."/>
            <person name="Mckie-Krisberg Z.M."/>
            <person name="Prochnik S."/>
            <person name="Lindquist E."/>
            <person name="Dockter R.B."/>
            <person name="Adam C."/>
            <person name="Molina H."/>
            <person name="Bunkerborg J."/>
            <person name="Jin E."/>
            <person name="Buchheim M."/>
            <person name="Magnuson J."/>
        </authorList>
    </citation>
    <scope>NUCLEOTIDE SEQUENCE</scope>
    <source>
        <strain evidence="6">CCAP 19/18</strain>
    </source>
</reference>
<keyword evidence="7" id="KW-1185">Reference proteome</keyword>
<dbReference type="InterPro" id="IPR002347">
    <property type="entry name" value="SDR_fam"/>
</dbReference>
<feature type="compositionally biased region" description="Low complexity" evidence="5">
    <location>
        <begin position="68"/>
        <end position="78"/>
    </location>
</feature>
<gene>
    <name evidence="6" type="ORF">DUNSADRAFT_3104</name>
</gene>
<dbReference type="PANTHER" id="PTHR44196">
    <property type="entry name" value="DEHYDROGENASE/REDUCTASE SDR FAMILY MEMBER 7B"/>
    <property type="match status" value="1"/>
</dbReference>
<comment type="function">
    <text evidence="3">Putative oxidoreductase.</text>
</comment>
<evidence type="ECO:0000256" key="4">
    <source>
        <dbReference type="RuleBase" id="RU000363"/>
    </source>
</evidence>
<dbReference type="EMBL" id="MU070927">
    <property type="protein sequence ID" value="KAF5826436.1"/>
    <property type="molecule type" value="Genomic_DNA"/>
</dbReference>
<comment type="caution">
    <text evidence="6">The sequence shown here is derived from an EMBL/GenBank/DDBJ whole genome shotgun (WGS) entry which is preliminary data.</text>
</comment>
<evidence type="ECO:0000313" key="6">
    <source>
        <dbReference type="EMBL" id="KAF5826436.1"/>
    </source>
</evidence>
<evidence type="ECO:0000256" key="2">
    <source>
        <dbReference type="ARBA" id="ARBA00023002"/>
    </source>
</evidence>
<evidence type="ECO:0000313" key="7">
    <source>
        <dbReference type="Proteomes" id="UP000815325"/>
    </source>
</evidence>